<evidence type="ECO:0000313" key="4">
    <source>
        <dbReference type="Proteomes" id="UP000730481"/>
    </source>
</evidence>
<dbReference type="InterPro" id="IPR010730">
    <property type="entry name" value="HET"/>
</dbReference>
<evidence type="ECO:0000256" key="1">
    <source>
        <dbReference type="SAM" id="MobiDB-lite"/>
    </source>
</evidence>
<dbReference type="PANTHER" id="PTHR33112:SF10">
    <property type="entry name" value="TOL"/>
    <property type="match status" value="1"/>
</dbReference>
<reference evidence="3" key="2">
    <citation type="submission" date="2020-02" db="EMBL/GenBank/DDBJ databases">
        <title>Identification and distribution of gene clusters putatively required for synthesis of sphingolipid metabolism inhibitors in phylogenetically diverse species of the filamentous fungus Fusarium.</title>
        <authorList>
            <person name="Kim H.-S."/>
            <person name="Busman M."/>
            <person name="Brown D.W."/>
            <person name="Divon H."/>
            <person name="Uhlig S."/>
            <person name="Proctor R.H."/>
        </authorList>
    </citation>
    <scope>NUCLEOTIDE SEQUENCE</scope>
    <source>
        <strain evidence="3">NRRL 25174</strain>
    </source>
</reference>
<comment type="caution">
    <text evidence="3">The sequence shown here is derived from an EMBL/GenBank/DDBJ whole genome shotgun (WGS) entry which is preliminary data.</text>
</comment>
<feature type="region of interest" description="Disordered" evidence="1">
    <location>
        <begin position="332"/>
        <end position="356"/>
    </location>
</feature>
<dbReference type="Proteomes" id="UP000730481">
    <property type="component" value="Unassembled WGS sequence"/>
</dbReference>
<feature type="domain" description="Heterokaryon incompatibility" evidence="2">
    <location>
        <begin position="5"/>
        <end position="122"/>
    </location>
</feature>
<proteinExistence type="predicted"/>
<reference evidence="3" key="1">
    <citation type="journal article" date="2017" name="Mycologia">
        <title>Fusarium algeriense, sp. nov., a novel toxigenic crown rot pathogen of durum wheat from Algeria is nested in the Fusarium burgessii species complex.</title>
        <authorList>
            <person name="Laraba I."/>
            <person name="Keddad A."/>
            <person name="Boureghda H."/>
            <person name="Abdallah N."/>
            <person name="Vaughan M.M."/>
            <person name="Proctor R.H."/>
            <person name="Busman M."/>
            <person name="O'Donnell K."/>
        </authorList>
    </citation>
    <scope>NUCLEOTIDE SEQUENCE</scope>
    <source>
        <strain evidence="3">NRRL 25174</strain>
    </source>
</reference>
<dbReference type="Pfam" id="PF06985">
    <property type="entry name" value="HET"/>
    <property type="match status" value="1"/>
</dbReference>
<evidence type="ECO:0000259" key="2">
    <source>
        <dbReference type="Pfam" id="PF06985"/>
    </source>
</evidence>
<dbReference type="PANTHER" id="PTHR33112">
    <property type="entry name" value="DOMAIN PROTEIN, PUTATIVE-RELATED"/>
    <property type="match status" value="1"/>
</dbReference>
<keyword evidence="4" id="KW-1185">Reference proteome</keyword>
<evidence type="ECO:0000313" key="3">
    <source>
        <dbReference type="EMBL" id="KAF4336377.1"/>
    </source>
</evidence>
<accession>A0A9P5ACV7</accession>
<dbReference type="EMBL" id="PVQB02000500">
    <property type="protein sequence ID" value="KAF4336377.1"/>
    <property type="molecule type" value="Genomic_DNA"/>
</dbReference>
<protein>
    <submittedName>
        <fullName evidence="3">Het-domain protein</fullName>
    </submittedName>
</protein>
<sequence>MIRLDSLGQTFRDAISITKRFGVEFLWIDCLCIIQDSDEDWRKESLLMREVYEHSYCNIAATASSDGRGGCFRSRDARVVRPCLVNMTVGGQTQRYQLIDFPVWYQMFERSPLNARAWVLQERLLSPRVLHFGIDQIVWECNELTACERYPLGIHAPLPKIQGPRAMRRFMTTPDPESAVLENWSLLVQAYSACGITKDTDRLIALQGIVRMLQDVVRSPFSSGLWMKDIERQLSWVVLSPKLARRPSEHIAPSWSWASLVGEVKLLPAHGDLLVDEVPGEGIFKVLDIEKSPGGSLTNSFVSHAQLLVRCFLVPMDLALYDWEDVSDDPVEAIPDDPVESLAESPDNQMSAPRAPALVSVNRPVRALTRN</sequence>
<name>A0A9P5ACV7_9HYPO</name>
<organism evidence="3 4">
    <name type="scientific">Fusarium beomiforme</name>
    <dbReference type="NCBI Taxonomy" id="44412"/>
    <lineage>
        <taxon>Eukaryota</taxon>
        <taxon>Fungi</taxon>
        <taxon>Dikarya</taxon>
        <taxon>Ascomycota</taxon>
        <taxon>Pezizomycotina</taxon>
        <taxon>Sordariomycetes</taxon>
        <taxon>Hypocreomycetidae</taxon>
        <taxon>Hypocreales</taxon>
        <taxon>Nectriaceae</taxon>
        <taxon>Fusarium</taxon>
        <taxon>Fusarium burgessii species complex</taxon>
    </lineage>
</organism>
<gene>
    <name evidence="3" type="ORF">FBEOM_9764</name>
</gene>
<dbReference type="OrthoDB" id="5362512at2759"/>
<dbReference type="AlphaFoldDB" id="A0A9P5ACV7"/>